<evidence type="ECO:0000313" key="8">
    <source>
        <dbReference type="EMBL" id="MCW3807395.1"/>
    </source>
</evidence>
<keyword evidence="2" id="KW-0479">Metal-binding</keyword>
<dbReference type="InterPro" id="IPR020891">
    <property type="entry name" value="UPF0758_CS"/>
</dbReference>
<gene>
    <name evidence="8" type="primary">radC</name>
    <name evidence="8" type="ORF">OM074_17305</name>
</gene>
<comment type="caution">
    <text evidence="8">The sequence shown here is derived from an EMBL/GenBank/DDBJ whole genome shotgun (WGS) entry which is preliminary data.</text>
</comment>
<keyword evidence="3" id="KW-0378">Hydrolase</keyword>
<dbReference type="InterPro" id="IPR037518">
    <property type="entry name" value="MPN"/>
</dbReference>
<dbReference type="EMBL" id="JAPDPI010000045">
    <property type="protein sequence ID" value="MCW3807395.1"/>
    <property type="molecule type" value="Genomic_DNA"/>
</dbReference>
<dbReference type="Gene3D" id="3.40.140.10">
    <property type="entry name" value="Cytidine Deaminase, domain 2"/>
    <property type="match status" value="1"/>
</dbReference>
<evidence type="ECO:0000256" key="1">
    <source>
        <dbReference type="ARBA" id="ARBA00022670"/>
    </source>
</evidence>
<dbReference type="PROSITE" id="PS50249">
    <property type="entry name" value="MPN"/>
    <property type="match status" value="1"/>
</dbReference>
<comment type="similarity">
    <text evidence="6">Belongs to the UPF0758 family.</text>
</comment>
<dbReference type="PANTHER" id="PTHR30471:SF3">
    <property type="entry name" value="UPF0758 PROTEIN YEES-RELATED"/>
    <property type="match status" value="1"/>
</dbReference>
<organism evidence="8 9">
    <name type="scientific">Plebeiibacterium marinum</name>
    <dbReference type="NCBI Taxonomy" id="2992111"/>
    <lineage>
        <taxon>Bacteria</taxon>
        <taxon>Pseudomonadati</taxon>
        <taxon>Bacteroidota</taxon>
        <taxon>Bacteroidia</taxon>
        <taxon>Marinilabiliales</taxon>
        <taxon>Marinilabiliaceae</taxon>
        <taxon>Plebeiibacterium</taxon>
    </lineage>
</organism>
<dbReference type="InterPro" id="IPR046778">
    <property type="entry name" value="UPF0758_N"/>
</dbReference>
<dbReference type="RefSeq" id="WP_301201768.1">
    <property type="nucleotide sequence ID" value="NZ_JAPDPI010000045.1"/>
</dbReference>
<keyword evidence="4" id="KW-0862">Zinc</keyword>
<dbReference type="AlphaFoldDB" id="A0AAE3SKZ8"/>
<dbReference type="Pfam" id="PF20582">
    <property type="entry name" value="UPF0758_N"/>
    <property type="match status" value="1"/>
</dbReference>
<dbReference type="InterPro" id="IPR001405">
    <property type="entry name" value="UPF0758"/>
</dbReference>
<reference evidence="8" key="1">
    <citation type="submission" date="2022-10" db="EMBL/GenBank/DDBJ databases">
        <authorList>
            <person name="Yu W.X."/>
        </authorList>
    </citation>
    <scope>NUCLEOTIDE SEQUENCE</scope>
    <source>
        <strain evidence="8">D04</strain>
    </source>
</reference>
<dbReference type="Pfam" id="PF04002">
    <property type="entry name" value="RadC"/>
    <property type="match status" value="1"/>
</dbReference>
<evidence type="ECO:0000256" key="4">
    <source>
        <dbReference type="ARBA" id="ARBA00022833"/>
    </source>
</evidence>
<dbReference type="GO" id="GO:0006508">
    <property type="term" value="P:proteolysis"/>
    <property type="evidence" value="ECO:0007669"/>
    <property type="project" value="UniProtKB-KW"/>
</dbReference>
<dbReference type="GO" id="GO:0008237">
    <property type="term" value="F:metallopeptidase activity"/>
    <property type="evidence" value="ECO:0007669"/>
    <property type="project" value="UniProtKB-KW"/>
</dbReference>
<keyword evidence="9" id="KW-1185">Reference proteome</keyword>
<dbReference type="GO" id="GO:0046872">
    <property type="term" value="F:metal ion binding"/>
    <property type="evidence" value="ECO:0007669"/>
    <property type="project" value="UniProtKB-KW"/>
</dbReference>
<accession>A0AAE3SKZ8</accession>
<proteinExistence type="inferred from homology"/>
<sequence>MTYHKLSIKNWAVEDRPREKLITKGLSSLSNAELIAILIGSGNRKESAVDVSKRILHDVNNNLNELGKKSIDHLQKQYHGIGQAKAISIVAAMELGRRRKLNEIQEKSQITCSRDIFELMHPTLGDIPHEEFWVVLLNRSNKVITTQKISQGGIAGTVIDCRLIMKSAIEQLASSIILCHNHPSGNKTPSSQDKTITKKLTEAGKIMDIPVLDHIIVADGRYYSFADEGEMV</sequence>
<evidence type="ECO:0000256" key="6">
    <source>
        <dbReference type="RuleBase" id="RU003797"/>
    </source>
</evidence>
<dbReference type="InterPro" id="IPR025657">
    <property type="entry name" value="RadC_JAB"/>
</dbReference>
<evidence type="ECO:0000259" key="7">
    <source>
        <dbReference type="PROSITE" id="PS50249"/>
    </source>
</evidence>
<dbReference type="NCBIfam" id="NF000642">
    <property type="entry name" value="PRK00024.1"/>
    <property type="match status" value="1"/>
</dbReference>
<keyword evidence="1" id="KW-0645">Protease</keyword>
<protein>
    <submittedName>
        <fullName evidence="8">DNA repair protein RadC</fullName>
    </submittedName>
</protein>
<evidence type="ECO:0000256" key="3">
    <source>
        <dbReference type="ARBA" id="ARBA00022801"/>
    </source>
</evidence>
<evidence type="ECO:0000313" key="9">
    <source>
        <dbReference type="Proteomes" id="UP001207408"/>
    </source>
</evidence>
<name>A0AAE3SKZ8_9BACT</name>
<dbReference type="CDD" id="cd08071">
    <property type="entry name" value="MPN_DUF2466"/>
    <property type="match status" value="1"/>
</dbReference>
<dbReference type="PANTHER" id="PTHR30471">
    <property type="entry name" value="DNA REPAIR PROTEIN RADC"/>
    <property type="match status" value="1"/>
</dbReference>
<dbReference type="PROSITE" id="PS01302">
    <property type="entry name" value="UPF0758"/>
    <property type="match status" value="1"/>
</dbReference>
<keyword evidence="5" id="KW-0482">Metalloprotease</keyword>
<dbReference type="NCBIfam" id="TIGR00608">
    <property type="entry name" value="radc"/>
    <property type="match status" value="1"/>
</dbReference>
<evidence type="ECO:0000256" key="5">
    <source>
        <dbReference type="ARBA" id="ARBA00023049"/>
    </source>
</evidence>
<feature type="domain" description="MPN" evidence="7">
    <location>
        <begin position="109"/>
        <end position="231"/>
    </location>
</feature>
<dbReference type="Proteomes" id="UP001207408">
    <property type="component" value="Unassembled WGS sequence"/>
</dbReference>
<evidence type="ECO:0000256" key="2">
    <source>
        <dbReference type="ARBA" id="ARBA00022723"/>
    </source>
</evidence>